<feature type="transmembrane region" description="Helical" evidence="7">
    <location>
        <begin position="198"/>
        <end position="226"/>
    </location>
</feature>
<dbReference type="SUPFAM" id="SSF103473">
    <property type="entry name" value="MFS general substrate transporter"/>
    <property type="match status" value="2"/>
</dbReference>
<dbReference type="PANTHER" id="PTHR17600:SF2">
    <property type="entry name" value="LRP CHAPERONE MESD"/>
    <property type="match status" value="1"/>
</dbReference>
<dbReference type="InterPro" id="IPR019330">
    <property type="entry name" value="MESD"/>
</dbReference>
<dbReference type="Gene3D" id="3.30.70.260">
    <property type="match status" value="1"/>
</dbReference>
<comment type="similarity">
    <text evidence="2">Belongs to the MESD family.</text>
</comment>
<evidence type="ECO:0000256" key="2">
    <source>
        <dbReference type="ARBA" id="ARBA00011068"/>
    </source>
</evidence>
<dbReference type="PANTHER" id="PTHR17600">
    <property type="entry name" value="MESODERM DEVELOPMENT CANDIDATE 2"/>
    <property type="match status" value="1"/>
</dbReference>
<evidence type="ECO:0000256" key="4">
    <source>
        <dbReference type="ARBA" id="ARBA00022729"/>
    </source>
</evidence>
<evidence type="ECO:0000313" key="10">
    <source>
        <dbReference type="Proteomes" id="UP001367676"/>
    </source>
</evidence>
<dbReference type="EMBL" id="JBBCAQ010000036">
    <property type="protein sequence ID" value="KAK7576356.1"/>
    <property type="molecule type" value="Genomic_DNA"/>
</dbReference>
<feature type="transmembrane region" description="Helical" evidence="7">
    <location>
        <begin position="501"/>
        <end position="520"/>
    </location>
</feature>
<evidence type="ECO:0000256" key="3">
    <source>
        <dbReference type="ARBA" id="ARBA00022687"/>
    </source>
</evidence>
<evidence type="ECO:0000256" key="5">
    <source>
        <dbReference type="ARBA" id="ARBA00022824"/>
    </source>
</evidence>
<feature type="transmembrane region" description="Helical" evidence="7">
    <location>
        <begin position="294"/>
        <end position="316"/>
    </location>
</feature>
<accession>A0AAN9T9A0</accession>
<dbReference type="Pfam" id="PF07690">
    <property type="entry name" value="MFS_1"/>
    <property type="match status" value="1"/>
</dbReference>
<dbReference type="Proteomes" id="UP001367676">
    <property type="component" value="Unassembled WGS sequence"/>
</dbReference>
<sequence length="561" mass="63358">MSKLIIISLLCGIFVFLTATAKKYENDEKPAWAKKDIRDFSDADVERLFDQWEEDEEPLEPDELPEHLRPQPQIDFTKIKDSDPEDLMKLTKKGRTLMTFVKVSGNPTRQQTEELTKVWQTSLWNNHIPVERFVIEDDRAIFMYKDGSQAWEAKQYLVDEERCESVTIDSKVYEGKFHKKFFASPIIGHFSDVYGSRFMLIISLLICSFSYPIMGLTVSFAAIAAVRMLLGIVKHTQLLCKNYIEERPNTLSGSTNSVPIVDPVNRNYDDSTTFASNSSLDSDKKNKTENTHHFGKLSAFMSLGYIVGPAIGGYLIDEPNGFTYMCFVTGTICAINSWFACCLPSKAQPVASKPENPPPSFISSFKNIPWSMCWDLFLLKLLTVFAVFSFYLNYNMSVSTRYGVSSIALGYSISLQGIVRAITGFTSHSIYNLFPVTFSTSAKIRVIYLLMMSNLGALYLAPNFYSYLAFLVPFNAFLSFIRIANHEVLVERTKIRHNKGIILGAFNNVTAISRSALPMVSGYLADKYGYDSGYFVSIASLIMAIVIISFPRRSPVHTKVE</sequence>
<dbReference type="AlphaFoldDB" id="A0AAN9T9A0"/>
<comment type="subcellular location">
    <subcellularLocation>
        <location evidence="1">Endoplasmic reticulum</location>
    </subcellularLocation>
</comment>
<dbReference type="InterPro" id="IPR011701">
    <property type="entry name" value="MFS"/>
</dbReference>
<feature type="signal peptide" evidence="8">
    <location>
        <begin position="1"/>
        <end position="21"/>
    </location>
</feature>
<keyword evidence="7" id="KW-1133">Transmembrane helix</keyword>
<keyword evidence="3" id="KW-0879">Wnt signaling pathway</keyword>
<organism evidence="9 10">
    <name type="scientific">Parthenolecanium corni</name>
    <dbReference type="NCBI Taxonomy" id="536013"/>
    <lineage>
        <taxon>Eukaryota</taxon>
        <taxon>Metazoa</taxon>
        <taxon>Ecdysozoa</taxon>
        <taxon>Arthropoda</taxon>
        <taxon>Hexapoda</taxon>
        <taxon>Insecta</taxon>
        <taxon>Pterygota</taxon>
        <taxon>Neoptera</taxon>
        <taxon>Paraneoptera</taxon>
        <taxon>Hemiptera</taxon>
        <taxon>Sternorrhyncha</taxon>
        <taxon>Coccoidea</taxon>
        <taxon>Coccidae</taxon>
        <taxon>Parthenolecanium</taxon>
    </lineage>
</organism>
<dbReference type="GO" id="GO:0006457">
    <property type="term" value="P:protein folding"/>
    <property type="evidence" value="ECO:0007669"/>
    <property type="project" value="InterPro"/>
</dbReference>
<evidence type="ECO:0000256" key="7">
    <source>
        <dbReference type="SAM" id="Phobius"/>
    </source>
</evidence>
<name>A0AAN9T9A0_9HEMI</name>
<evidence type="ECO:0000256" key="6">
    <source>
        <dbReference type="ARBA" id="ARBA00023186"/>
    </source>
</evidence>
<proteinExistence type="inferred from homology"/>
<keyword evidence="4 8" id="KW-0732">Signal</keyword>
<keyword evidence="7" id="KW-0812">Transmembrane</keyword>
<dbReference type="GO" id="GO:0022857">
    <property type="term" value="F:transmembrane transporter activity"/>
    <property type="evidence" value="ECO:0007669"/>
    <property type="project" value="InterPro"/>
</dbReference>
<keyword evidence="5" id="KW-0256">Endoplasmic reticulum</keyword>
<feature type="transmembrane region" description="Helical" evidence="7">
    <location>
        <begin position="532"/>
        <end position="550"/>
    </location>
</feature>
<reference evidence="9 10" key="1">
    <citation type="submission" date="2024-03" db="EMBL/GenBank/DDBJ databases">
        <title>Adaptation during the transition from Ophiocordyceps entomopathogen to insect associate is accompanied by gene loss and intensified selection.</title>
        <authorList>
            <person name="Ward C.M."/>
            <person name="Onetto C.A."/>
            <person name="Borneman A.R."/>
        </authorList>
    </citation>
    <scope>NUCLEOTIDE SEQUENCE [LARGE SCALE GENOMIC DNA]</scope>
    <source>
        <strain evidence="9">AWRI1</strain>
        <tissue evidence="9">Single Adult Female</tissue>
    </source>
</reference>
<feature type="transmembrane region" description="Helical" evidence="7">
    <location>
        <begin position="404"/>
        <end position="423"/>
    </location>
</feature>
<keyword evidence="7" id="KW-0472">Membrane</keyword>
<dbReference type="GO" id="GO:0005783">
    <property type="term" value="C:endoplasmic reticulum"/>
    <property type="evidence" value="ECO:0007669"/>
    <property type="project" value="UniProtKB-SubCell"/>
</dbReference>
<evidence type="ECO:0000313" key="9">
    <source>
        <dbReference type="EMBL" id="KAK7576356.1"/>
    </source>
</evidence>
<dbReference type="Gene3D" id="1.20.1250.20">
    <property type="entry name" value="MFS general substrate transporter like domains"/>
    <property type="match status" value="2"/>
</dbReference>
<dbReference type="GO" id="GO:0016055">
    <property type="term" value="P:Wnt signaling pathway"/>
    <property type="evidence" value="ECO:0007669"/>
    <property type="project" value="UniProtKB-KW"/>
</dbReference>
<keyword evidence="10" id="KW-1185">Reference proteome</keyword>
<dbReference type="Pfam" id="PF10185">
    <property type="entry name" value="Mesd"/>
    <property type="match status" value="1"/>
</dbReference>
<feature type="chain" id="PRO_5043052074" description="Major facilitator superfamily (MFS) profile domain-containing protein" evidence="8">
    <location>
        <begin position="22"/>
        <end position="561"/>
    </location>
</feature>
<gene>
    <name evidence="9" type="ORF">V9T40_012642</name>
</gene>
<protein>
    <recommendedName>
        <fullName evidence="11">Major facilitator superfamily (MFS) profile domain-containing protein</fullName>
    </recommendedName>
</protein>
<evidence type="ECO:0008006" key="11">
    <source>
        <dbReference type="Google" id="ProtNLM"/>
    </source>
</evidence>
<dbReference type="FunFam" id="3.30.70.260:FF:000031">
    <property type="entry name" value="LDLR chaperone MESD"/>
    <property type="match status" value="1"/>
</dbReference>
<dbReference type="InterPro" id="IPR036259">
    <property type="entry name" value="MFS_trans_sf"/>
</dbReference>
<evidence type="ECO:0000256" key="8">
    <source>
        <dbReference type="SAM" id="SignalP"/>
    </source>
</evidence>
<evidence type="ECO:0000256" key="1">
    <source>
        <dbReference type="ARBA" id="ARBA00004240"/>
    </source>
</evidence>
<feature type="transmembrane region" description="Helical" evidence="7">
    <location>
        <begin position="464"/>
        <end position="481"/>
    </location>
</feature>
<dbReference type="Gene3D" id="6.10.250.640">
    <property type="match status" value="1"/>
</dbReference>
<feature type="transmembrane region" description="Helical" evidence="7">
    <location>
        <begin position="372"/>
        <end position="392"/>
    </location>
</feature>
<keyword evidence="6" id="KW-0143">Chaperone</keyword>
<comment type="caution">
    <text evidence="9">The sequence shown here is derived from an EMBL/GenBank/DDBJ whole genome shotgun (WGS) entry which is preliminary data.</text>
</comment>